<dbReference type="Pfam" id="PF22633">
    <property type="entry name" value="F5_F8_type_C_2"/>
    <property type="match status" value="1"/>
</dbReference>
<feature type="region of interest" description="Disordered" evidence="1">
    <location>
        <begin position="231"/>
        <end position="275"/>
    </location>
</feature>
<feature type="compositionally biased region" description="Low complexity" evidence="1">
    <location>
        <begin position="417"/>
        <end position="439"/>
    </location>
</feature>
<proteinExistence type="predicted"/>
<keyword evidence="3" id="KW-1185">Reference proteome</keyword>
<dbReference type="Proteomes" id="UP000744769">
    <property type="component" value="Unassembled WGS sequence"/>
</dbReference>
<evidence type="ECO:0000313" key="3">
    <source>
        <dbReference type="Proteomes" id="UP000744769"/>
    </source>
</evidence>
<evidence type="ECO:0000256" key="1">
    <source>
        <dbReference type="SAM" id="MobiDB-lite"/>
    </source>
</evidence>
<dbReference type="SUPFAM" id="SSF49785">
    <property type="entry name" value="Galactose-binding domain-like"/>
    <property type="match status" value="1"/>
</dbReference>
<feature type="region of interest" description="Disordered" evidence="1">
    <location>
        <begin position="305"/>
        <end position="379"/>
    </location>
</feature>
<dbReference type="RefSeq" id="WP_166196761.1">
    <property type="nucleotide sequence ID" value="NZ_JAAOIV010000007.1"/>
</dbReference>
<dbReference type="InterPro" id="IPR011009">
    <property type="entry name" value="Kinase-like_dom_sf"/>
</dbReference>
<evidence type="ECO:0000313" key="2">
    <source>
        <dbReference type="EMBL" id="NHN56212.1"/>
    </source>
</evidence>
<feature type="compositionally biased region" description="Low complexity" evidence="1">
    <location>
        <begin position="368"/>
        <end position="379"/>
    </location>
</feature>
<comment type="caution">
    <text evidence="2">The sequence shown here is derived from an EMBL/GenBank/DDBJ whole genome shotgun (WGS) entry which is preliminary data.</text>
</comment>
<dbReference type="Gene3D" id="2.60.120.260">
    <property type="entry name" value="Galactose-binding domain-like"/>
    <property type="match status" value="1"/>
</dbReference>
<feature type="compositionally biased region" description="Polar residues" evidence="1">
    <location>
        <begin position="310"/>
        <end position="325"/>
    </location>
</feature>
<reference evidence="2" key="1">
    <citation type="submission" date="2020-03" db="EMBL/GenBank/DDBJ databases">
        <title>Draft sequencing of Calidifontibacter sp. DB0510.</title>
        <authorList>
            <person name="Kim D.-U."/>
        </authorList>
    </citation>
    <scope>NUCLEOTIDE SEQUENCE</scope>
    <source>
        <strain evidence="2">DB0510</strain>
    </source>
</reference>
<organism evidence="2 3">
    <name type="scientific">Metallococcus carri</name>
    <dbReference type="NCBI Taxonomy" id="1656884"/>
    <lineage>
        <taxon>Bacteria</taxon>
        <taxon>Bacillati</taxon>
        <taxon>Actinomycetota</taxon>
        <taxon>Actinomycetes</taxon>
        <taxon>Micrococcales</taxon>
        <taxon>Dermacoccaceae</taxon>
        <taxon>Metallococcus</taxon>
    </lineage>
</organism>
<accession>A0A967B1A8</accession>
<name>A0A967B1A8_9MICO</name>
<feature type="region of interest" description="Disordered" evidence="1">
    <location>
        <begin position="410"/>
        <end position="473"/>
    </location>
</feature>
<evidence type="ECO:0008006" key="4">
    <source>
        <dbReference type="Google" id="ProtNLM"/>
    </source>
</evidence>
<dbReference type="SUPFAM" id="SSF56112">
    <property type="entry name" value="Protein kinase-like (PK-like)"/>
    <property type="match status" value="1"/>
</dbReference>
<dbReference type="EMBL" id="JAAOIV010000007">
    <property type="protein sequence ID" value="NHN56212.1"/>
    <property type="molecule type" value="Genomic_DNA"/>
</dbReference>
<protein>
    <recommendedName>
        <fullName evidence="4">Serine/threonine protein kinase</fullName>
    </recommendedName>
</protein>
<dbReference type="Gene3D" id="3.30.200.20">
    <property type="entry name" value="Phosphorylase Kinase, domain 1"/>
    <property type="match status" value="1"/>
</dbReference>
<dbReference type="AlphaFoldDB" id="A0A967B1A8"/>
<dbReference type="InterPro" id="IPR008979">
    <property type="entry name" value="Galactose-bd-like_sf"/>
</dbReference>
<dbReference type="Gene3D" id="1.10.510.10">
    <property type="entry name" value="Transferase(Phosphotransferase) domain 1"/>
    <property type="match status" value="1"/>
</dbReference>
<gene>
    <name evidence="2" type="ORF">G9U51_10540</name>
</gene>
<dbReference type="CDD" id="cd13973">
    <property type="entry name" value="PK_MviN-like"/>
    <property type="match status" value="1"/>
</dbReference>
<sequence length="587" mass="60665">MQGIAAGSTLAGRYALDRALATSEASETWVATDRTLDREVIATLFPRTSDNAAATLDSARRAAAVEDRHLPRVLDVGTEDDTSYVITEALHGAESLASMLQFDPLPPEEARRIIGEAASGLHTAAGRGLHHGALTPHELVRSRDGSVSVLGVATLAALSGEDDRPGDVASRDDTVALAECLYAALTGRWPGEKPVRGLPSQDRRVDGMLPPAKELVPDVPGDLDTLCSAVLNDDEGPRTPGELARQLAPWSPDQVTERDPSGPQRHLSGAAPRGSHRYVAPAAAAGAGAAGLAAAGAAGAARAGAAGRGTDTSAPTERSVSTDSDPTMVGRPAGYDEDDTGTFDATAYRGRDGYEDDDDGRLDPPMPLLQSGSDDPDQSSSKIALAIVAAFLVTALIFGVVGVKGLFSGKSSDEPQGGATSSATTTGAPTSATTSSSPSVPRGNKIAVSSVDVFDPEGNGTEHPELVKNVTDGNPSTEWMTRIYRTAQYSGLKSGSGLVLDLGKSQQVGSVKITITSNPSTIQVFVTDDPKDKGTTPFGTVTNGSGEQTVTGTKEATGRYVVLWITALSKGNIGGYREKIAEVEVLS</sequence>